<reference evidence="3" key="1">
    <citation type="submission" date="2009-11" db="EMBL/GenBank/DDBJ databases">
        <title>The complete chromosome of Xylanimonas cellulosilytica DSM 15894.</title>
        <authorList>
            <consortium name="US DOE Joint Genome Institute (JGI-PGF)"/>
            <person name="Lucas S."/>
            <person name="Copeland A."/>
            <person name="Lapidus A."/>
            <person name="Glavina del Rio T."/>
            <person name="Dalin E."/>
            <person name="Tice H."/>
            <person name="Bruce D."/>
            <person name="Goodwin L."/>
            <person name="Pitluck S."/>
            <person name="Kyrpides N."/>
            <person name="Mavromatis K."/>
            <person name="Ivanova N."/>
            <person name="Mikhailova N."/>
            <person name="Foster B."/>
            <person name="Clum A."/>
            <person name="Brettin T."/>
            <person name="Detter J.C."/>
            <person name="Han C."/>
            <person name="Larimer F."/>
            <person name="Land M."/>
            <person name="Hauser L."/>
            <person name="Markowitz V."/>
            <person name="Cheng J.F."/>
            <person name="Hugenholtz P."/>
            <person name="Woyke T."/>
            <person name="Wu D."/>
            <person name="Gehrich-Schroeter G."/>
            <person name="Schneider S."/>
            <person name="Pukall S.R."/>
            <person name="Klenk H.P."/>
            <person name="Eisen J.A."/>
        </authorList>
    </citation>
    <scope>NUCLEOTIDE SEQUENCE [LARGE SCALE GENOMIC DNA]</scope>
    <source>
        <strain evidence="3">DSM 15894 / CECT 5975 / LMG 20990 / XIL07</strain>
    </source>
</reference>
<name>D1BXL0_XYLCX</name>
<dbReference type="Pfam" id="PF19843">
    <property type="entry name" value="DUF6318"/>
    <property type="match status" value="1"/>
</dbReference>
<evidence type="ECO:0000259" key="1">
    <source>
        <dbReference type="Pfam" id="PF19843"/>
    </source>
</evidence>
<organism evidence="2 3">
    <name type="scientific">Xylanimonas cellulosilytica (strain DSM 15894 / JCM 12276 / CECT 5975 / KCTC 9989 / LMG 20990 / NBRC 107835 / XIL07)</name>
    <dbReference type="NCBI Taxonomy" id="446471"/>
    <lineage>
        <taxon>Bacteria</taxon>
        <taxon>Bacillati</taxon>
        <taxon>Actinomycetota</taxon>
        <taxon>Actinomycetes</taxon>
        <taxon>Micrococcales</taxon>
        <taxon>Promicromonosporaceae</taxon>
        <taxon>Xylanimonas</taxon>
    </lineage>
</organism>
<dbReference type="KEGG" id="xce:Xcel_0782"/>
<keyword evidence="3" id="KW-1185">Reference proteome</keyword>
<evidence type="ECO:0000313" key="3">
    <source>
        <dbReference type="Proteomes" id="UP000002255"/>
    </source>
</evidence>
<dbReference type="eggNOG" id="ENOG5030NP1">
    <property type="taxonomic scope" value="Bacteria"/>
</dbReference>
<dbReference type="Proteomes" id="UP000002255">
    <property type="component" value="Chromosome"/>
</dbReference>
<dbReference type="EMBL" id="CP001821">
    <property type="protein sequence ID" value="ACZ29820.1"/>
    <property type="molecule type" value="Genomic_DNA"/>
</dbReference>
<evidence type="ECO:0000313" key="2">
    <source>
        <dbReference type="EMBL" id="ACZ29820.1"/>
    </source>
</evidence>
<proteinExistence type="predicted"/>
<dbReference type="HOGENOM" id="CLU_2132575_0_0_11"/>
<gene>
    <name evidence="2" type="ordered locus">Xcel_0782</name>
</gene>
<dbReference type="AlphaFoldDB" id="D1BXL0"/>
<dbReference type="InterPro" id="IPR046281">
    <property type="entry name" value="DUF6318"/>
</dbReference>
<feature type="domain" description="DUF6318" evidence="1">
    <location>
        <begin position="2"/>
        <end position="106"/>
    </location>
</feature>
<protein>
    <recommendedName>
        <fullName evidence="1">DUF6318 domain-containing protein</fullName>
    </recommendedName>
</protein>
<accession>D1BXL0</accession>
<reference evidence="2 3" key="2">
    <citation type="journal article" date="2010" name="Stand. Genomic Sci.">
        <title>Complete genome sequence of Xylanimonas cellulosilytica type strain (XIL07).</title>
        <authorList>
            <person name="Foster B."/>
            <person name="Pukall R."/>
            <person name="Abt B."/>
            <person name="Nolan M."/>
            <person name="Glavina Del Rio T."/>
            <person name="Chen F."/>
            <person name="Lucas S."/>
            <person name="Tice H."/>
            <person name="Pitluck S."/>
            <person name="Cheng J.-F."/>
            <person name="Chertkov O."/>
            <person name="Brettin T."/>
            <person name="Han C."/>
            <person name="Detter J.C."/>
            <person name="Bruce D."/>
            <person name="Goodwin L."/>
            <person name="Ivanova N."/>
            <person name="Mavromatis K."/>
            <person name="Pati A."/>
            <person name="Mikhailova N."/>
            <person name="Chen A."/>
            <person name="Palaniappan K."/>
            <person name="Land M."/>
            <person name="Hauser L."/>
            <person name="Chang Y.-J."/>
            <person name="Jeffries C.D."/>
            <person name="Chain P."/>
            <person name="Rohde M."/>
            <person name="Goeker M."/>
            <person name="Bristow J."/>
            <person name="Eisen J.A."/>
            <person name="Markowitz V."/>
            <person name="Hugenholtz P."/>
            <person name="Kyrpides N.C."/>
            <person name="Klenk H.-P."/>
            <person name="Lapidus A."/>
        </authorList>
    </citation>
    <scope>NUCLEOTIDE SEQUENCE [LARGE SCALE GENOMIC DNA]</scope>
    <source>
        <strain evidence="3">DSM 15894 / CECT 5975 / LMG 20990 / XIL07</strain>
    </source>
</reference>
<sequence length="113" mass="12071">MQATGDTSEWEAMSHESCGFCAARSEQARQITEAGDTFTGGKTTVSILTTYAMDEFTGIWPIDVQVSESASQITQPDGVVAYSAPASTYRKRVETAQSDGKWVVLGVGEIPEG</sequence>